<dbReference type="EMBL" id="UHDK01000001">
    <property type="protein sequence ID" value="SUM34706.1"/>
    <property type="molecule type" value="Genomic_DNA"/>
</dbReference>
<accession>A0A380FMY9</accession>
<name>A0A380FMY9_STAGA</name>
<dbReference type="Proteomes" id="UP000255277">
    <property type="component" value="Unassembled WGS sequence"/>
</dbReference>
<proteinExistence type="predicted"/>
<evidence type="ECO:0000313" key="2">
    <source>
        <dbReference type="Proteomes" id="UP000255277"/>
    </source>
</evidence>
<gene>
    <name evidence="1" type="ORF">NCTC12195_04233</name>
</gene>
<protein>
    <submittedName>
        <fullName evidence="1">Cationic transporter</fullName>
    </submittedName>
</protein>
<dbReference type="AlphaFoldDB" id="A0A380FMY9"/>
<sequence>MITAYKHAETREIIETSLDHNASWINVVDPSRDEIENLMQLYKYT</sequence>
<organism evidence="1 2">
    <name type="scientific">Staphylococcus gallinarum</name>
    <dbReference type="NCBI Taxonomy" id="1293"/>
    <lineage>
        <taxon>Bacteria</taxon>
        <taxon>Bacillati</taxon>
        <taxon>Bacillota</taxon>
        <taxon>Bacilli</taxon>
        <taxon>Bacillales</taxon>
        <taxon>Staphylococcaceae</taxon>
        <taxon>Staphylococcus</taxon>
    </lineage>
</organism>
<evidence type="ECO:0000313" key="1">
    <source>
        <dbReference type="EMBL" id="SUM34706.1"/>
    </source>
</evidence>
<reference evidence="1 2" key="1">
    <citation type="submission" date="2018-06" db="EMBL/GenBank/DDBJ databases">
        <authorList>
            <consortium name="Pathogen Informatics"/>
            <person name="Doyle S."/>
        </authorList>
    </citation>
    <scope>NUCLEOTIDE SEQUENCE [LARGE SCALE GENOMIC DNA]</scope>
    <source>
        <strain evidence="1 2">NCTC12195</strain>
    </source>
</reference>